<sequence>MQPGLRTSPPLCSRRFLDWRGCVARTSRYGRQGRCTLSSPQHKHHIDFGPEALQPTVYAISPHSALPCPALPPILPYDSRAAAAPTATSPSPSISDSPPVVRSSVQLLAPAFACATICIPLASSMPA</sequence>
<feature type="non-terminal residue" evidence="2">
    <location>
        <position position="1"/>
    </location>
</feature>
<dbReference type="Proteomes" id="UP000799753">
    <property type="component" value="Unassembled WGS sequence"/>
</dbReference>
<accession>A0A6A6SH05</accession>
<gene>
    <name evidence="2" type="ORF">P280DRAFT_464815</name>
</gene>
<proteinExistence type="predicted"/>
<feature type="region of interest" description="Disordered" evidence="1">
    <location>
        <begin position="81"/>
        <end position="100"/>
    </location>
</feature>
<reference evidence="2" key="1">
    <citation type="journal article" date="2020" name="Stud. Mycol.">
        <title>101 Dothideomycetes genomes: a test case for predicting lifestyles and emergence of pathogens.</title>
        <authorList>
            <person name="Haridas S."/>
            <person name="Albert R."/>
            <person name="Binder M."/>
            <person name="Bloem J."/>
            <person name="Labutti K."/>
            <person name="Salamov A."/>
            <person name="Andreopoulos B."/>
            <person name="Baker S."/>
            <person name="Barry K."/>
            <person name="Bills G."/>
            <person name="Bluhm B."/>
            <person name="Cannon C."/>
            <person name="Castanera R."/>
            <person name="Culley D."/>
            <person name="Daum C."/>
            <person name="Ezra D."/>
            <person name="Gonzalez J."/>
            <person name="Henrissat B."/>
            <person name="Kuo A."/>
            <person name="Liang C."/>
            <person name="Lipzen A."/>
            <person name="Lutzoni F."/>
            <person name="Magnuson J."/>
            <person name="Mondo S."/>
            <person name="Nolan M."/>
            <person name="Ohm R."/>
            <person name="Pangilinan J."/>
            <person name="Park H.-J."/>
            <person name="Ramirez L."/>
            <person name="Alfaro M."/>
            <person name="Sun H."/>
            <person name="Tritt A."/>
            <person name="Yoshinaga Y."/>
            <person name="Zwiers L.-H."/>
            <person name="Turgeon B."/>
            <person name="Goodwin S."/>
            <person name="Spatafora J."/>
            <person name="Crous P."/>
            <person name="Grigoriev I."/>
        </authorList>
    </citation>
    <scope>NUCLEOTIDE SEQUENCE</scope>
    <source>
        <strain evidence="2">CBS 473.64</strain>
    </source>
</reference>
<evidence type="ECO:0000313" key="2">
    <source>
        <dbReference type="EMBL" id="KAF2646612.1"/>
    </source>
</evidence>
<dbReference type="EMBL" id="MU006776">
    <property type="protein sequence ID" value="KAF2646612.1"/>
    <property type="molecule type" value="Genomic_DNA"/>
</dbReference>
<keyword evidence="3" id="KW-1185">Reference proteome</keyword>
<evidence type="ECO:0000313" key="3">
    <source>
        <dbReference type="Proteomes" id="UP000799753"/>
    </source>
</evidence>
<organism evidence="2 3">
    <name type="scientific">Massarina eburnea CBS 473.64</name>
    <dbReference type="NCBI Taxonomy" id="1395130"/>
    <lineage>
        <taxon>Eukaryota</taxon>
        <taxon>Fungi</taxon>
        <taxon>Dikarya</taxon>
        <taxon>Ascomycota</taxon>
        <taxon>Pezizomycotina</taxon>
        <taxon>Dothideomycetes</taxon>
        <taxon>Pleosporomycetidae</taxon>
        <taxon>Pleosporales</taxon>
        <taxon>Massarineae</taxon>
        <taxon>Massarinaceae</taxon>
        <taxon>Massarina</taxon>
    </lineage>
</organism>
<dbReference type="AlphaFoldDB" id="A0A6A6SH05"/>
<name>A0A6A6SH05_9PLEO</name>
<protein>
    <submittedName>
        <fullName evidence="2">Uncharacterized protein</fullName>
    </submittedName>
</protein>
<evidence type="ECO:0000256" key="1">
    <source>
        <dbReference type="SAM" id="MobiDB-lite"/>
    </source>
</evidence>